<accession>A0ABU6NXT4</accession>
<comment type="caution">
    <text evidence="1">The sequence shown here is derived from an EMBL/GenBank/DDBJ whole genome shotgun (WGS) entry which is preliminary data.</text>
</comment>
<protein>
    <submittedName>
        <fullName evidence="1">DUF4176 domain-containing protein</fullName>
    </submittedName>
</protein>
<keyword evidence="2" id="KW-1185">Reference proteome</keyword>
<dbReference type="Proteomes" id="UP001342826">
    <property type="component" value="Unassembled WGS sequence"/>
</dbReference>
<dbReference type="RefSeq" id="WP_328015256.1">
    <property type="nucleotide sequence ID" value="NZ_JARTFS010000008.1"/>
</dbReference>
<gene>
    <name evidence="1" type="ORF">P9271_11440</name>
</gene>
<name>A0ABU6NXT4_9BACI</name>
<sequence>MLFSKNYLPVGSVVGLKNDSRRLLVVGRQLYSETNHVIKDYAAVNYPNGFTDAKEPFILFNNEDIELVYHYGYIDEKEMQLDELLTEAEKKE</sequence>
<evidence type="ECO:0000313" key="1">
    <source>
        <dbReference type="EMBL" id="MED4401930.1"/>
    </source>
</evidence>
<reference evidence="1 2" key="1">
    <citation type="submission" date="2023-03" db="EMBL/GenBank/DDBJ databases">
        <title>Bacillus Genome Sequencing.</title>
        <authorList>
            <person name="Dunlap C."/>
        </authorList>
    </citation>
    <scope>NUCLEOTIDE SEQUENCE [LARGE SCALE GENOMIC DNA]</scope>
    <source>
        <strain evidence="1 2">NRS-1717</strain>
    </source>
</reference>
<organism evidence="1 2">
    <name type="scientific">Metabacillus fastidiosus</name>
    <dbReference type="NCBI Taxonomy" id="1458"/>
    <lineage>
        <taxon>Bacteria</taxon>
        <taxon>Bacillati</taxon>
        <taxon>Bacillota</taxon>
        <taxon>Bacilli</taxon>
        <taxon>Bacillales</taxon>
        <taxon>Bacillaceae</taxon>
        <taxon>Metabacillus</taxon>
    </lineage>
</organism>
<dbReference type="Pfam" id="PF13780">
    <property type="entry name" value="DUF4176"/>
    <property type="match status" value="1"/>
</dbReference>
<proteinExistence type="predicted"/>
<dbReference type="InterPro" id="IPR025233">
    <property type="entry name" value="DUF4176"/>
</dbReference>
<evidence type="ECO:0000313" key="2">
    <source>
        <dbReference type="Proteomes" id="UP001342826"/>
    </source>
</evidence>
<dbReference type="EMBL" id="JARTFS010000008">
    <property type="protein sequence ID" value="MED4401930.1"/>
    <property type="molecule type" value="Genomic_DNA"/>
</dbReference>